<reference evidence="10" key="1">
    <citation type="submission" date="2015-09" db="EMBL/GenBank/DDBJ databases">
        <title>Draft Genome Sequences of Two Novel Amoeba-resistant Intranuclear Bacteria, Candidatus Berkiella cookevillensis and Candidatus Berkiella aquae.</title>
        <authorList>
            <person name="Mehari Y.T."/>
            <person name="Arivett B.A."/>
            <person name="Farone A.L."/>
            <person name="Gunderson J.H."/>
            <person name="Farone M.B."/>
        </authorList>
    </citation>
    <scope>NUCLEOTIDE SEQUENCE [LARGE SCALE GENOMIC DNA]</scope>
    <source>
        <strain evidence="10">HT99</strain>
    </source>
</reference>
<dbReference type="NCBIfam" id="NF001965">
    <property type="entry name" value="PRK00742.1"/>
    <property type="match status" value="1"/>
</dbReference>
<dbReference type="CDD" id="cd16432">
    <property type="entry name" value="CheB_Rec"/>
    <property type="match status" value="1"/>
</dbReference>
<evidence type="ECO:0000256" key="2">
    <source>
        <dbReference type="ARBA" id="ARBA00022500"/>
    </source>
</evidence>
<keyword evidence="5 7" id="KW-0597">Phosphoprotein</keyword>
<dbReference type="CDD" id="cd17541">
    <property type="entry name" value="REC_CheB-like"/>
    <property type="match status" value="1"/>
</dbReference>
<dbReference type="STRING" id="295108.HT99x_00164"/>
<dbReference type="InterPro" id="IPR008248">
    <property type="entry name" value="CheB-like"/>
</dbReference>
<dbReference type="SUPFAM" id="SSF52738">
    <property type="entry name" value="Methylesterase CheB, C-terminal domain"/>
    <property type="match status" value="1"/>
</dbReference>
<evidence type="ECO:0000256" key="4">
    <source>
        <dbReference type="ARBA" id="ARBA00048267"/>
    </source>
</evidence>
<dbReference type="EMBL" id="LKAJ01000001">
    <property type="protein sequence ID" value="KRG22626.1"/>
    <property type="molecule type" value="Genomic_DNA"/>
</dbReference>
<dbReference type="Gene3D" id="3.40.50.180">
    <property type="entry name" value="Methylesterase CheB, C-terminal domain"/>
    <property type="match status" value="1"/>
</dbReference>
<evidence type="ECO:0000256" key="3">
    <source>
        <dbReference type="ARBA" id="ARBA00022801"/>
    </source>
</evidence>
<dbReference type="OrthoDB" id="9793421at2"/>
<comment type="PTM">
    <text evidence="5">Phosphorylated by CheA. Phosphorylation of the N-terminal regulatory domain activates the methylesterase activity.</text>
</comment>
<dbReference type="Pfam" id="PF01339">
    <property type="entry name" value="CheB_methylest"/>
    <property type="match status" value="1"/>
</dbReference>
<comment type="domain">
    <text evidence="5">Contains a C-terminal catalytic domain, and an N-terminal region which modulates catalytic activity.</text>
</comment>
<evidence type="ECO:0000313" key="10">
    <source>
        <dbReference type="EMBL" id="KRG22626.1"/>
    </source>
</evidence>
<dbReference type="EC" id="3.1.1.61" evidence="5"/>
<keyword evidence="2 5" id="KW-0145">Chemotaxis</keyword>
<accession>A0A0Q9YXY7</accession>
<feature type="active site" evidence="5 6">
    <location>
        <position position="162"/>
    </location>
</feature>
<dbReference type="Proteomes" id="UP000051497">
    <property type="component" value="Unassembled WGS sequence"/>
</dbReference>
<dbReference type="GO" id="GO:0008984">
    <property type="term" value="F:protein-glutamate methylesterase activity"/>
    <property type="evidence" value="ECO:0007669"/>
    <property type="project" value="UniProtKB-UniRule"/>
</dbReference>
<dbReference type="GO" id="GO:0006935">
    <property type="term" value="P:chemotaxis"/>
    <property type="evidence" value="ECO:0007669"/>
    <property type="project" value="UniProtKB-UniRule"/>
</dbReference>
<comment type="similarity">
    <text evidence="5">Belongs to the CheB family.</text>
</comment>
<evidence type="ECO:0000313" key="12">
    <source>
        <dbReference type="Proteomes" id="UP000051497"/>
    </source>
</evidence>
<dbReference type="InterPro" id="IPR001789">
    <property type="entry name" value="Sig_transdc_resp-reg_receiver"/>
</dbReference>
<dbReference type="PIRSF" id="PIRSF000876">
    <property type="entry name" value="RR_chemtxs_CheB"/>
    <property type="match status" value="1"/>
</dbReference>
<dbReference type="InterPro" id="IPR035909">
    <property type="entry name" value="CheB_C"/>
</dbReference>
<evidence type="ECO:0000256" key="1">
    <source>
        <dbReference type="ARBA" id="ARBA00022490"/>
    </source>
</evidence>
<dbReference type="PROSITE" id="PS50122">
    <property type="entry name" value="CHEB"/>
    <property type="match status" value="1"/>
</dbReference>
<evidence type="ECO:0000256" key="5">
    <source>
        <dbReference type="HAMAP-Rule" id="MF_00099"/>
    </source>
</evidence>
<evidence type="ECO:0000256" key="6">
    <source>
        <dbReference type="PROSITE-ProRule" id="PRU00050"/>
    </source>
</evidence>
<feature type="domain" description="Response regulatory" evidence="8">
    <location>
        <begin position="5"/>
        <end position="122"/>
    </location>
</feature>
<comment type="function">
    <text evidence="5">Involved in chemotaxis. Part of a chemotaxis signal transduction system that modulates chemotaxis in response to various stimuli. Catalyzes the demethylation of specific methylglutamate residues introduced into the chemoreceptors (methyl-accepting chemotaxis proteins or MCP) by CheR. Also mediates the irreversible deamidation of specific glutamine residues to glutamic acid.</text>
</comment>
<dbReference type="PANTHER" id="PTHR42872:SF6">
    <property type="entry name" value="PROTEIN-GLUTAMATE METHYLESTERASE_PROTEIN-GLUTAMINE GLUTAMINASE"/>
    <property type="match status" value="1"/>
</dbReference>
<gene>
    <name evidence="5 10" type="primary">cheB</name>
    <name evidence="10" type="ORF">HT99x_00164</name>
    <name evidence="11" type="ORF">HT99x_011250</name>
</gene>
<keyword evidence="12" id="KW-1185">Reference proteome</keyword>
<feature type="domain" description="CheB-type methylesterase" evidence="9">
    <location>
        <begin position="142"/>
        <end position="342"/>
    </location>
</feature>
<evidence type="ECO:0000259" key="9">
    <source>
        <dbReference type="PROSITE" id="PS50122"/>
    </source>
</evidence>
<comment type="catalytic activity">
    <reaction evidence="4 5">
        <text>[protein]-L-glutamate 5-O-methyl ester + H2O = L-glutamyl-[protein] + methanol + H(+)</text>
        <dbReference type="Rhea" id="RHEA:23236"/>
        <dbReference type="Rhea" id="RHEA-COMP:10208"/>
        <dbReference type="Rhea" id="RHEA-COMP:10311"/>
        <dbReference type="ChEBI" id="CHEBI:15377"/>
        <dbReference type="ChEBI" id="CHEBI:15378"/>
        <dbReference type="ChEBI" id="CHEBI:17790"/>
        <dbReference type="ChEBI" id="CHEBI:29973"/>
        <dbReference type="ChEBI" id="CHEBI:82795"/>
        <dbReference type="EC" id="3.1.1.61"/>
    </reaction>
</comment>
<evidence type="ECO:0000259" key="8">
    <source>
        <dbReference type="PROSITE" id="PS50110"/>
    </source>
</evidence>
<dbReference type="Gene3D" id="3.40.50.2300">
    <property type="match status" value="1"/>
</dbReference>
<dbReference type="EC" id="3.5.1.44" evidence="5"/>
<protein>
    <recommendedName>
        <fullName evidence="5">Protein-glutamate methylesterase/protein-glutamine glutaminase</fullName>
        <ecNumber evidence="5">3.1.1.61</ecNumber>
        <ecNumber evidence="5">3.5.1.44</ecNumber>
    </recommendedName>
</protein>
<dbReference type="GO" id="GO:0050568">
    <property type="term" value="F:protein-glutamine glutaminase activity"/>
    <property type="evidence" value="ECO:0007669"/>
    <property type="project" value="UniProtKB-UniRule"/>
</dbReference>
<evidence type="ECO:0000313" key="11">
    <source>
        <dbReference type="EMBL" id="MCS5712009.1"/>
    </source>
</evidence>
<dbReference type="HAMAP" id="MF_00099">
    <property type="entry name" value="CheB_chemtxs"/>
    <property type="match status" value="1"/>
</dbReference>
<dbReference type="PROSITE" id="PS50110">
    <property type="entry name" value="RESPONSE_REGULATORY"/>
    <property type="match status" value="1"/>
</dbReference>
<proteinExistence type="inferred from homology"/>
<comment type="subcellular location">
    <subcellularLocation>
        <location evidence="5">Cytoplasm</location>
    </subcellularLocation>
</comment>
<dbReference type="PATRIC" id="fig|1590043.3.peg.167"/>
<reference evidence="11" key="2">
    <citation type="journal article" date="2016" name="Genome Announc.">
        <title>Draft Genome Sequences of Two Novel Amoeba-Resistant Intranuclear Bacteria, 'Candidatus Berkiella cookevillensis' and 'Candidatus Berkiella aquae'.</title>
        <authorList>
            <person name="Mehari Y.T."/>
            <person name="Arivett B.A."/>
            <person name="Farone A.L."/>
            <person name="Gunderson J.H."/>
            <person name="Farone M.B."/>
        </authorList>
    </citation>
    <scope>NUCLEOTIDE SEQUENCE</scope>
    <source>
        <strain evidence="11">HT99</strain>
    </source>
</reference>
<dbReference type="GO" id="GO:0005737">
    <property type="term" value="C:cytoplasm"/>
    <property type="evidence" value="ECO:0007669"/>
    <property type="project" value="UniProtKB-SubCell"/>
</dbReference>
<dbReference type="InterPro" id="IPR011006">
    <property type="entry name" value="CheY-like_superfamily"/>
</dbReference>
<dbReference type="GO" id="GO:0000156">
    <property type="term" value="F:phosphorelay response regulator activity"/>
    <property type="evidence" value="ECO:0007669"/>
    <property type="project" value="InterPro"/>
</dbReference>
<keyword evidence="3 5" id="KW-0378">Hydrolase</keyword>
<evidence type="ECO:0000256" key="7">
    <source>
        <dbReference type="PROSITE-ProRule" id="PRU00169"/>
    </source>
</evidence>
<dbReference type="AlphaFoldDB" id="A0A0Q9YXY7"/>
<dbReference type="RefSeq" id="WP_075064822.1">
    <property type="nucleotide sequence ID" value="NZ_LKAJ02000001.1"/>
</dbReference>
<feature type="modified residue" description="4-aspartylphosphate" evidence="5 7">
    <location>
        <position position="56"/>
    </location>
</feature>
<feature type="active site" evidence="5 6">
    <location>
        <position position="284"/>
    </location>
</feature>
<dbReference type="SUPFAM" id="SSF52172">
    <property type="entry name" value="CheY-like"/>
    <property type="match status" value="1"/>
</dbReference>
<keyword evidence="1 5" id="KW-0963">Cytoplasm</keyword>
<dbReference type="PANTHER" id="PTHR42872">
    <property type="entry name" value="PROTEIN-GLUTAMATE METHYLESTERASE/PROTEIN-GLUTAMINE GLUTAMINASE"/>
    <property type="match status" value="1"/>
</dbReference>
<organism evidence="10">
    <name type="scientific">Candidatus Berkiella aquae</name>
    <dbReference type="NCBI Taxonomy" id="295108"/>
    <lineage>
        <taxon>Bacteria</taxon>
        <taxon>Pseudomonadati</taxon>
        <taxon>Pseudomonadota</taxon>
        <taxon>Gammaproteobacteria</taxon>
        <taxon>Candidatus Berkiellales</taxon>
        <taxon>Candidatus Berkiellaceae</taxon>
        <taxon>Candidatus Berkiella</taxon>
    </lineage>
</organism>
<dbReference type="SMART" id="SM00448">
    <property type="entry name" value="REC"/>
    <property type="match status" value="1"/>
</dbReference>
<dbReference type="Pfam" id="PF00072">
    <property type="entry name" value="Response_reg"/>
    <property type="match status" value="1"/>
</dbReference>
<dbReference type="InterPro" id="IPR000673">
    <property type="entry name" value="Sig_transdc_resp-reg_Me-estase"/>
</dbReference>
<sequence length="343" mass="37314">MKKIKVVIVDDSIVIQTVLSAILNSDPEIIVVGLADNPIVARSIIKTLKPDVLILDVEMPEMDGLTFLEKLMRLHPLPVVMCSVFTPHCREVTIEAFRLGATDVISKPILESDHQDIIAKIKNAANTKINTSCLHQENKLKPLQSTPSVDAINNYVFAIGASTGGIEALKLIFDSLPKSMPPIIVIQHLPNGFVDLFAQQINKTSKLIASEAQEGEKLKPGHIYLAKTGLHLEIEQKDNEKFIRYREFSSINGHKPSIDVMMKSVAETAGNNSVGIILSGMGSDGANGMLALKNAGAMTIAQDEESSVVWGMPKVAIDLNAIKYVLPLHKIPQKMLECIGAVS</sequence>
<feature type="active site" evidence="5 6">
    <location>
        <position position="188"/>
    </location>
</feature>
<reference evidence="11" key="3">
    <citation type="submission" date="2021-06" db="EMBL/GenBank/DDBJ databases">
        <title>Genomic Description and Analysis of Intracellular Bacteria, Candidatus Berkiella cookevillensis and Candidatus Berkiella aquae.</title>
        <authorList>
            <person name="Kidane D.T."/>
            <person name="Mehari Y.T."/>
            <person name="Rice F.C."/>
            <person name="Arivett B.A."/>
            <person name="Farone A.L."/>
            <person name="Berk S.G."/>
            <person name="Farone M.B."/>
        </authorList>
    </citation>
    <scope>NUCLEOTIDE SEQUENCE</scope>
    <source>
        <strain evidence="11">HT99</strain>
    </source>
</reference>
<comment type="caution">
    <text evidence="10">The sequence shown here is derived from an EMBL/GenBank/DDBJ whole genome shotgun (WGS) entry which is preliminary data.</text>
</comment>
<comment type="catalytic activity">
    <reaction evidence="5">
        <text>L-glutaminyl-[protein] + H2O = L-glutamyl-[protein] + NH4(+)</text>
        <dbReference type="Rhea" id="RHEA:16441"/>
        <dbReference type="Rhea" id="RHEA-COMP:10207"/>
        <dbReference type="Rhea" id="RHEA-COMP:10208"/>
        <dbReference type="ChEBI" id="CHEBI:15377"/>
        <dbReference type="ChEBI" id="CHEBI:28938"/>
        <dbReference type="ChEBI" id="CHEBI:29973"/>
        <dbReference type="ChEBI" id="CHEBI:30011"/>
        <dbReference type="EC" id="3.5.1.44"/>
    </reaction>
</comment>
<dbReference type="EMBL" id="LKAJ02000001">
    <property type="protein sequence ID" value="MCS5712009.1"/>
    <property type="molecule type" value="Genomic_DNA"/>
</dbReference>
<name>A0A0Q9YXY7_9GAMM</name>